<feature type="transmembrane region" description="Helical" evidence="1">
    <location>
        <begin position="54"/>
        <end position="74"/>
    </location>
</feature>
<dbReference type="RefSeq" id="WP_277191495.1">
    <property type="nucleotide sequence ID" value="NZ_JAROAV010000023.1"/>
</dbReference>
<evidence type="ECO:0000256" key="1">
    <source>
        <dbReference type="SAM" id="Phobius"/>
    </source>
</evidence>
<keyword evidence="1" id="KW-0812">Transmembrane</keyword>
<reference evidence="2 3" key="1">
    <citation type="submission" date="2023-03" db="EMBL/GenBank/DDBJ databases">
        <title>YIM 133296 draft genome.</title>
        <authorList>
            <person name="Xiong L."/>
        </authorList>
    </citation>
    <scope>NUCLEOTIDE SEQUENCE [LARGE SCALE GENOMIC DNA]</scope>
    <source>
        <strain evidence="2 3">YIM 133296</strain>
    </source>
</reference>
<keyword evidence="3" id="KW-1185">Reference proteome</keyword>
<protein>
    <submittedName>
        <fullName evidence="2">Uncharacterized protein</fullName>
    </submittedName>
</protein>
<keyword evidence="1" id="KW-0472">Membrane</keyword>
<dbReference type="EMBL" id="JAROAV010000023">
    <property type="protein sequence ID" value="MDF8263855.1"/>
    <property type="molecule type" value="Genomic_DNA"/>
</dbReference>
<name>A0ABT6C4Q0_9MICO</name>
<keyword evidence="1" id="KW-1133">Transmembrane helix</keyword>
<sequence>MMTSTIPPGAPRHRPLDVITAGVAGPARHEEVAELDTTAPPTTTRRRAGLADPMHPSVLGSIIGGAGATVFVLVNRSSLPGAWPAVALLLWIVLVAAAVWTVLLRPRVLADPEPPSRFAGLVYLACVAGMLVGTVVGHALLAALDRTELMPAVVVLAVGLHFLPFAAAFHAPVFRWLGCGVATLGVVGLLWGWAGGAVAAAAVAVAAGLLMLAVITHAAWADGR</sequence>
<gene>
    <name evidence="2" type="ORF">P4R38_06330</name>
</gene>
<feature type="transmembrane region" description="Helical" evidence="1">
    <location>
        <begin position="86"/>
        <end position="106"/>
    </location>
</feature>
<feature type="transmembrane region" description="Helical" evidence="1">
    <location>
        <begin position="118"/>
        <end position="143"/>
    </location>
</feature>
<dbReference type="Proteomes" id="UP001528912">
    <property type="component" value="Unassembled WGS sequence"/>
</dbReference>
<organism evidence="2 3">
    <name type="scientific">Luteipulveratus flavus</name>
    <dbReference type="NCBI Taxonomy" id="3031728"/>
    <lineage>
        <taxon>Bacteria</taxon>
        <taxon>Bacillati</taxon>
        <taxon>Actinomycetota</taxon>
        <taxon>Actinomycetes</taxon>
        <taxon>Micrococcales</taxon>
        <taxon>Dermacoccaceae</taxon>
        <taxon>Luteipulveratus</taxon>
    </lineage>
</organism>
<comment type="caution">
    <text evidence="2">The sequence shown here is derived from an EMBL/GenBank/DDBJ whole genome shotgun (WGS) entry which is preliminary data.</text>
</comment>
<accession>A0ABT6C4Q0</accession>
<feature type="transmembrane region" description="Helical" evidence="1">
    <location>
        <begin position="200"/>
        <end position="220"/>
    </location>
</feature>
<feature type="transmembrane region" description="Helical" evidence="1">
    <location>
        <begin position="149"/>
        <end position="169"/>
    </location>
</feature>
<proteinExistence type="predicted"/>
<evidence type="ECO:0000313" key="3">
    <source>
        <dbReference type="Proteomes" id="UP001528912"/>
    </source>
</evidence>
<evidence type="ECO:0000313" key="2">
    <source>
        <dbReference type="EMBL" id="MDF8263855.1"/>
    </source>
</evidence>